<name>A0A2S7V8F8_PHOAN</name>
<gene>
    <name evidence="1" type="ORF">BTO08_22315</name>
</gene>
<keyword evidence="1" id="KW-0614">Plasmid</keyword>
<evidence type="ECO:0000313" key="1">
    <source>
        <dbReference type="EMBL" id="PQJ58496.1"/>
    </source>
</evidence>
<comment type="caution">
    <text evidence="1">The sequence shown here is derived from an EMBL/GenBank/DDBJ whole genome shotgun (WGS) entry which is preliminary data.</text>
</comment>
<reference evidence="1 2" key="1">
    <citation type="submission" date="2016-12" db="EMBL/GenBank/DDBJ databases">
        <title>Diversity of luminous bacteria.</title>
        <authorList>
            <person name="Yoshizawa S."/>
            <person name="Kogure K."/>
        </authorList>
    </citation>
    <scope>NUCLEOTIDE SEQUENCE [LARGE SCALE GENOMIC DNA]</scope>
    <source>
        <strain evidence="1 2">LC1-200</strain>
        <plasmid evidence="1">p1</plasmid>
    </source>
</reference>
<protein>
    <submittedName>
        <fullName evidence="1">Uncharacterized protein</fullName>
    </submittedName>
</protein>
<geneLocation type="plasmid" evidence="1">
    <name>p1</name>
</geneLocation>
<dbReference type="AlphaFoldDB" id="A0A2S7V8F8"/>
<sequence length="394" mass="44754">MNQFHLVDYWSLNKDPNTELEEFYSSEFSPKRKNSKYRSKLSTLLANLIQASKSNSAVIYGRASKDCQMTVKLVDWLIGTGKAEGVKGVRSSFTKQSSIVWLSSQFVLELKAKKISTHLDIDKDFIILRDEQKNKVPFKKSKRTKELNKAAALHNKLWLQSEAFFGDGSAVIPFVCRIFNGDFKHGGRFYFYSQTEKKEKRANILIDGEPTVELDYKSLHFHLLYALESYQLENDPYLVSGYDRKVIKLAMLSFINSEDRGAWCANITRSGNPNFIKKVLAWKKSNTRKGVSWSDGVVEGIPLGTQGKDLAYAIDLTHHPIQHLFHTPKIGLTLQNKDSQIMATCLTELALLGIPTLPYHDGIRCPLSKVEVVKKVMQEAYKKEVGFNIQVCEA</sequence>
<accession>A0A2S7V8F8</accession>
<dbReference type="Proteomes" id="UP000238730">
    <property type="component" value="Unassembled WGS sequence"/>
</dbReference>
<evidence type="ECO:0000313" key="2">
    <source>
        <dbReference type="Proteomes" id="UP000238730"/>
    </source>
</evidence>
<proteinExistence type="predicted"/>
<dbReference type="EMBL" id="MSCJ01000004">
    <property type="protein sequence ID" value="PQJ58496.1"/>
    <property type="molecule type" value="Genomic_DNA"/>
</dbReference>
<organism evidence="1 2">
    <name type="scientific">Photobacterium angustum</name>
    <dbReference type="NCBI Taxonomy" id="661"/>
    <lineage>
        <taxon>Bacteria</taxon>
        <taxon>Pseudomonadati</taxon>
        <taxon>Pseudomonadota</taxon>
        <taxon>Gammaproteobacteria</taxon>
        <taxon>Vibrionales</taxon>
        <taxon>Vibrionaceae</taxon>
        <taxon>Photobacterium</taxon>
    </lineage>
</organism>